<dbReference type="InterPro" id="IPR008207">
    <property type="entry name" value="Sig_transdc_His_kin_Hpt_dom"/>
</dbReference>
<comment type="subcellular location">
    <subcellularLocation>
        <location evidence="2">Cell membrane</location>
        <topology evidence="2">Multi-pass membrane protein</topology>
    </subcellularLocation>
</comment>
<dbReference type="InterPro" id="IPR003594">
    <property type="entry name" value="HATPase_dom"/>
</dbReference>
<evidence type="ECO:0000256" key="2">
    <source>
        <dbReference type="ARBA" id="ARBA00004651"/>
    </source>
</evidence>
<evidence type="ECO:0000256" key="15">
    <source>
        <dbReference type="ARBA" id="ARBA00068150"/>
    </source>
</evidence>
<feature type="domain" description="Histidine kinase" evidence="19">
    <location>
        <begin position="202"/>
        <end position="423"/>
    </location>
</feature>
<dbReference type="SUPFAM" id="SSF47226">
    <property type="entry name" value="Histidine-containing phosphotransfer domain, HPT domain"/>
    <property type="match status" value="1"/>
</dbReference>
<feature type="transmembrane region" description="Helical" evidence="18">
    <location>
        <begin position="60"/>
        <end position="80"/>
    </location>
</feature>
<dbReference type="SUPFAM" id="SSF47384">
    <property type="entry name" value="Homodimeric domain of signal transducing histidine kinase"/>
    <property type="match status" value="1"/>
</dbReference>
<sequence length="862" mass="93100">MPTGHDQQLRRRPAGCLAVLRRFRALSDGEGEMALNRIVISLFILVYLVTFHAFPQIQGPLLQVGAFFVCTLVLAVHLVVRPAENHPRRAIAILCDLGILTIGLYDGGETTAVLFPIYLWVIFGNGFRFGLRYLAFAVAISIAGFAAVMTTPFWLNHISLSIGLLLSLIILPLYASKLIRDLSAAKAKAEEASRAKSQFLAGVSHELRTPLNAIIGMGELLQDTDVDPEQRDMIRTVKSSARSLLSLIDGILEFSQIESNAVAISDEAFDLHLMLGEVRSIVAGQARSKGLRFFLHVSPDTPYSLIGDTRHLQEILINLAGNAVKFTHSGSVGICVDAVSVENSRTRLRFEVVDTGIGISADAKERIFERFTQADETIIDRFGGTGLGLAIVEQLVKAMDGEIGVESEVNVGSTFWFELELARDTQAKAPRLTLDGGNLIVLTRDGALYDRIITETMGHDISAVQADTVQQVGVQLRKTTLSGSRRAIVLVDEQAGVGRPDAIAQSLQGPGQTIIPNLVLVAQGEGDTAARAEILRRFNAVISPDVASPGFIAALRAAGAADLNAERDDDRLATFVPAGKSLRVLVAEDNRTNQRVIAKILERGGHEAHIVDDGEQALDALADGGFDIVLMDVNMPVMNGLEAIKLYRFSTTGSSERLPIIALTADATPEAARRCMDAGADACVTKPIEPARLLKILETVHGAGVSDDKVQETARQVTHIASHPRFRADARNSVDMATLAELERLGGEEFVHSLVSDFLTDARDIYAELKAAVETADTARFREHAHALRSAAANIGARDVFKLCSSWQSIGGRELLTHGPRHVETLSNELDRVTSALNGYVAASRDNVTRDPRIGPKSGDAG</sequence>
<dbReference type="GO" id="GO:0000155">
    <property type="term" value="F:phosphorelay sensor kinase activity"/>
    <property type="evidence" value="ECO:0007669"/>
    <property type="project" value="InterPro"/>
</dbReference>
<dbReference type="SUPFAM" id="SSF52172">
    <property type="entry name" value="CheY-like"/>
    <property type="match status" value="1"/>
</dbReference>
<accession>A0A7X3LUU5</accession>
<dbReference type="FunFam" id="3.30.565.10:FF:000010">
    <property type="entry name" value="Sensor histidine kinase RcsC"/>
    <property type="match status" value="1"/>
</dbReference>
<evidence type="ECO:0000313" key="23">
    <source>
        <dbReference type="Proteomes" id="UP000433101"/>
    </source>
</evidence>
<dbReference type="Gene3D" id="3.40.50.2300">
    <property type="match status" value="1"/>
</dbReference>
<dbReference type="PROSITE" id="PS50894">
    <property type="entry name" value="HPT"/>
    <property type="match status" value="1"/>
</dbReference>
<dbReference type="Pfam" id="PF00072">
    <property type="entry name" value="Response_reg"/>
    <property type="match status" value="1"/>
</dbReference>
<dbReference type="CDD" id="cd16922">
    <property type="entry name" value="HATPase_EvgS-ArcB-TorS-like"/>
    <property type="match status" value="1"/>
</dbReference>
<dbReference type="InterPro" id="IPR005467">
    <property type="entry name" value="His_kinase_dom"/>
</dbReference>
<dbReference type="Gene3D" id="3.30.565.10">
    <property type="entry name" value="Histidine kinase-like ATPase, C-terminal domain"/>
    <property type="match status" value="1"/>
</dbReference>
<dbReference type="InterPro" id="IPR003661">
    <property type="entry name" value="HisK_dim/P_dom"/>
</dbReference>
<evidence type="ECO:0000256" key="1">
    <source>
        <dbReference type="ARBA" id="ARBA00000085"/>
    </source>
</evidence>
<keyword evidence="23" id="KW-1185">Reference proteome</keyword>
<dbReference type="EMBL" id="WUMV01000003">
    <property type="protein sequence ID" value="MXN65517.1"/>
    <property type="molecule type" value="Genomic_DNA"/>
</dbReference>
<dbReference type="PROSITE" id="PS50110">
    <property type="entry name" value="RESPONSE_REGULATORY"/>
    <property type="match status" value="1"/>
</dbReference>
<dbReference type="PANTHER" id="PTHR45339">
    <property type="entry name" value="HYBRID SIGNAL TRANSDUCTION HISTIDINE KINASE J"/>
    <property type="match status" value="1"/>
</dbReference>
<protein>
    <recommendedName>
        <fullName evidence="15">Sensory/regulatory protein RpfC</fullName>
        <ecNumber evidence="3">2.7.13.3</ecNumber>
    </recommendedName>
</protein>
<keyword evidence="10" id="KW-0067">ATP-binding</keyword>
<dbReference type="InterPro" id="IPR036097">
    <property type="entry name" value="HisK_dim/P_sf"/>
</dbReference>
<dbReference type="AlphaFoldDB" id="A0A7X3LUU5"/>
<dbReference type="GO" id="GO:0005886">
    <property type="term" value="C:plasma membrane"/>
    <property type="evidence" value="ECO:0007669"/>
    <property type="project" value="UniProtKB-SubCell"/>
</dbReference>
<dbReference type="Gene3D" id="1.10.287.130">
    <property type="match status" value="1"/>
</dbReference>
<reference evidence="22 23" key="1">
    <citation type="submission" date="2019-12" db="EMBL/GenBank/DDBJ databases">
        <authorList>
            <person name="Li M."/>
        </authorList>
    </citation>
    <scope>NUCLEOTIDE SEQUENCE [LARGE SCALE GENOMIC DNA]</scope>
    <source>
        <strain evidence="22 23">GBMRC 2046</strain>
    </source>
</reference>
<keyword evidence="8" id="KW-0547">Nucleotide-binding</keyword>
<gene>
    <name evidence="22" type="ORF">GR183_11450</name>
</gene>
<feature type="transmembrane region" description="Helical" evidence="18">
    <location>
        <begin position="34"/>
        <end position="54"/>
    </location>
</feature>
<evidence type="ECO:0000256" key="4">
    <source>
        <dbReference type="ARBA" id="ARBA00022475"/>
    </source>
</evidence>
<dbReference type="SUPFAM" id="SSF55874">
    <property type="entry name" value="ATPase domain of HSP90 chaperone/DNA topoisomerase II/histidine kinase"/>
    <property type="match status" value="1"/>
</dbReference>
<evidence type="ECO:0000256" key="6">
    <source>
        <dbReference type="ARBA" id="ARBA00022679"/>
    </source>
</evidence>
<evidence type="ECO:0000256" key="12">
    <source>
        <dbReference type="ARBA" id="ARBA00023012"/>
    </source>
</evidence>
<feature type="modified residue" description="Phosphohistidine" evidence="16">
    <location>
        <position position="786"/>
    </location>
</feature>
<keyword evidence="13 18" id="KW-0472">Membrane</keyword>
<dbReference type="CDD" id="cd00082">
    <property type="entry name" value="HisKA"/>
    <property type="match status" value="1"/>
</dbReference>
<keyword evidence="11 18" id="KW-1133">Transmembrane helix</keyword>
<dbReference type="FunFam" id="1.10.287.130:FF:000002">
    <property type="entry name" value="Two-component osmosensing histidine kinase"/>
    <property type="match status" value="1"/>
</dbReference>
<dbReference type="PANTHER" id="PTHR45339:SF1">
    <property type="entry name" value="HYBRID SIGNAL TRANSDUCTION HISTIDINE KINASE J"/>
    <property type="match status" value="1"/>
</dbReference>
<dbReference type="Proteomes" id="UP000433101">
    <property type="component" value="Unassembled WGS sequence"/>
</dbReference>
<feature type="domain" description="HPt" evidence="21">
    <location>
        <begin position="747"/>
        <end position="840"/>
    </location>
</feature>
<dbReference type="InterPro" id="IPR036890">
    <property type="entry name" value="HATPase_C_sf"/>
</dbReference>
<evidence type="ECO:0000256" key="8">
    <source>
        <dbReference type="ARBA" id="ARBA00022741"/>
    </source>
</evidence>
<evidence type="ECO:0000256" key="16">
    <source>
        <dbReference type="PROSITE-ProRule" id="PRU00110"/>
    </source>
</evidence>
<evidence type="ECO:0000259" key="20">
    <source>
        <dbReference type="PROSITE" id="PS50110"/>
    </source>
</evidence>
<keyword evidence="4" id="KW-1003">Cell membrane</keyword>
<evidence type="ECO:0000256" key="17">
    <source>
        <dbReference type="PROSITE-ProRule" id="PRU00169"/>
    </source>
</evidence>
<dbReference type="PROSITE" id="PS50109">
    <property type="entry name" value="HIS_KIN"/>
    <property type="match status" value="1"/>
</dbReference>
<dbReference type="SMART" id="SM00387">
    <property type="entry name" value="HATPase_c"/>
    <property type="match status" value="1"/>
</dbReference>
<proteinExistence type="predicted"/>
<evidence type="ECO:0000256" key="10">
    <source>
        <dbReference type="ARBA" id="ARBA00022840"/>
    </source>
</evidence>
<dbReference type="Pfam" id="PF02518">
    <property type="entry name" value="HATPase_c"/>
    <property type="match status" value="1"/>
</dbReference>
<dbReference type="SMART" id="SM00388">
    <property type="entry name" value="HisKA"/>
    <property type="match status" value="1"/>
</dbReference>
<feature type="transmembrane region" description="Helical" evidence="18">
    <location>
        <begin position="111"/>
        <end position="127"/>
    </location>
</feature>
<evidence type="ECO:0000256" key="9">
    <source>
        <dbReference type="ARBA" id="ARBA00022777"/>
    </source>
</evidence>
<evidence type="ECO:0000256" key="5">
    <source>
        <dbReference type="ARBA" id="ARBA00022553"/>
    </source>
</evidence>
<dbReference type="InterPro" id="IPR004358">
    <property type="entry name" value="Sig_transdc_His_kin-like_C"/>
</dbReference>
<dbReference type="InterPro" id="IPR011006">
    <property type="entry name" value="CheY-like_superfamily"/>
</dbReference>
<feature type="domain" description="Response regulatory" evidence="20">
    <location>
        <begin position="583"/>
        <end position="701"/>
    </location>
</feature>
<evidence type="ECO:0000256" key="13">
    <source>
        <dbReference type="ARBA" id="ARBA00023136"/>
    </source>
</evidence>
<feature type="modified residue" description="4-aspartylphosphate" evidence="17">
    <location>
        <position position="632"/>
    </location>
</feature>
<dbReference type="InterPro" id="IPR001789">
    <property type="entry name" value="Sig_transdc_resp-reg_receiver"/>
</dbReference>
<dbReference type="Pfam" id="PF00512">
    <property type="entry name" value="HisKA"/>
    <property type="match status" value="1"/>
</dbReference>
<dbReference type="EC" id="2.7.13.3" evidence="3"/>
<comment type="caution">
    <text evidence="22">The sequence shown here is derived from an EMBL/GenBank/DDBJ whole genome shotgun (WGS) entry which is preliminary data.</text>
</comment>
<feature type="transmembrane region" description="Helical" evidence="18">
    <location>
        <begin position="134"/>
        <end position="154"/>
    </location>
</feature>
<evidence type="ECO:0000256" key="11">
    <source>
        <dbReference type="ARBA" id="ARBA00022989"/>
    </source>
</evidence>
<keyword evidence="9" id="KW-0418">Kinase</keyword>
<keyword evidence="7 18" id="KW-0812">Transmembrane</keyword>
<keyword evidence="5 17" id="KW-0597">Phosphoprotein</keyword>
<comment type="subunit">
    <text evidence="14">At low DSF concentrations, interacts with RpfF.</text>
</comment>
<dbReference type="GO" id="GO:0005524">
    <property type="term" value="F:ATP binding"/>
    <property type="evidence" value="ECO:0007669"/>
    <property type="project" value="UniProtKB-KW"/>
</dbReference>
<dbReference type="CDD" id="cd17546">
    <property type="entry name" value="REC_hyHK_CKI1_RcsC-like"/>
    <property type="match status" value="1"/>
</dbReference>
<comment type="catalytic activity">
    <reaction evidence="1">
        <text>ATP + protein L-histidine = ADP + protein N-phospho-L-histidine.</text>
        <dbReference type="EC" id="2.7.13.3"/>
    </reaction>
</comment>
<dbReference type="SMART" id="SM00448">
    <property type="entry name" value="REC"/>
    <property type="match status" value="1"/>
</dbReference>
<dbReference type="Gene3D" id="1.20.120.160">
    <property type="entry name" value="HPT domain"/>
    <property type="match status" value="1"/>
</dbReference>
<evidence type="ECO:0000313" key="22">
    <source>
        <dbReference type="EMBL" id="MXN65517.1"/>
    </source>
</evidence>
<feature type="transmembrane region" description="Helical" evidence="18">
    <location>
        <begin position="160"/>
        <end position="179"/>
    </location>
</feature>
<dbReference type="PRINTS" id="PR00344">
    <property type="entry name" value="BCTRLSENSOR"/>
</dbReference>
<keyword evidence="6" id="KW-0808">Transferase</keyword>
<dbReference type="InterPro" id="IPR036641">
    <property type="entry name" value="HPT_dom_sf"/>
</dbReference>
<evidence type="ECO:0000256" key="14">
    <source>
        <dbReference type="ARBA" id="ARBA00064003"/>
    </source>
</evidence>
<dbReference type="Pfam" id="PF01627">
    <property type="entry name" value="Hpt"/>
    <property type="match status" value="1"/>
</dbReference>
<evidence type="ECO:0000256" key="18">
    <source>
        <dbReference type="SAM" id="Phobius"/>
    </source>
</evidence>
<keyword evidence="12" id="KW-0902">Two-component regulatory system</keyword>
<dbReference type="RefSeq" id="WP_160775690.1">
    <property type="nucleotide sequence ID" value="NZ_WUMV01000003.1"/>
</dbReference>
<evidence type="ECO:0000256" key="3">
    <source>
        <dbReference type="ARBA" id="ARBA00012438"/>
    </source>
</evidence>
<name>A0A7X3LUU5_9HYPH</name>
<evidence type="ECO:0000259" key="21">
    <source>
        <dbReference type="PROSITE" id="PS50894"/>
    </source>
</evidence>
<organism evidence="22 23">
    <name type="scientific">Stappia sediminis</name>
    <dbReference type="NCBI Taxonomy" id="2692190"/>
    <lineage>
        <taxon>Bacteria</taxon>
        <taxon>Pseudomonadati</taxon>
        <taxon>Pseudomonadota</taxon>
        <taxon>Alphaproteobacteria</taxon>
        <taxon>Hyphomicrobiales</taxon>
        <taxon>Stappiaceae</taxon>
        <taxon>Stappia</taxon>
    </lineage>
</organism>
<evidence type="ECO:0000256" key="7">
    <source>
        <dbReference type="ARBA" id="ARBA00022692"/>
    </source>
</evidence>
<evidence type="ECO:0000259" key="19">
    <source>
        <dbReference type="PROSITE" id="PS50109"/>
    </source>
</evidence>